<dbReference type="InterPro" id="IPR010634">
    <property type="entry name" value="DUF1223"/>
</dbReference>
<gene>
    <name evidence="2" type="ORF">F6X38_04630</name>
</gene>
<keyword evidence="3" id="KW-1185">Reference proteome</keyword>
<protein>
    <submittedName>
        <fullName evidence="2">DUF1223 domain-containing protein</fullName>
    </submittedName>
</protein>
<name>A0A7V7TXK5_9HYPH</name>
<dbReference type="PANTHER" id="PTHR36057">
    <property type="match status" value="1"/>
</dbReference>
<comment type="caution">
    <text evidence="2">The sequence shown here is derived from an EMBL/GenBank/DDBJ whole genome shotgun (WGS) entry which is preliminary data.</text>
</comment>
<dbReference type="AlphaFoldDB" id="A0A7V7TXK5"/>
<evidence type="ECO:0000313" key="2">
    <source>
        <dbReference type="EMBL" id="KAB0681190.1"/>
    </source>
</evidence>
<dbReference type="EMBL" id="VZDO01000003">
    <property type="protein sequence ID" value="KAB0681190.1"/>
    <property type="molecule type" value="Genomic_DNA"/>
</dbReference>
<evidence type="ECO:0000256" key="1">
    <source>
        <dbReference type="SAM" id="SignalP"/>
    </source>
</evidence>
<reference evidence="2 3" key="1">
    <citation type="submission" date="2019-09" db="EMBL/GenBank/DDBJ databases">
        <title>YIM 132180 draft genome.</title>
        <authorList>
            <person name="Zhang K."/>
        </authorList>
    </citation>
    <scope>NUCLEOTIDE SEQUENCE [LARGE SCALE GENOMIC DNA]</scope>
    <source>
        <strain evidence="2 3">YIM 132180</strain>
    </source>
</reference>
<organism evidence="2 3">
    <name type="scientific">Plantimonas leprariae</name>
    <dbReference type="NCBI Taxonomy" id="2615207"/>
    <lineage>
        <taxon>Bacteria</taxon>
        <taxon>Pseudomonadati</taxon>
        <taxon>Pseudomonadota</taxon>
        <taxon>Alphaproteobacteria</taxon>
        <taxon>Hyphomicrobiales</taxon>
        <taxon>Aurantimonadaceae</taxon>
        <taxon>Plantimonas</taxon>
    </lineage>
</organism>
<dbReference type="Proteomes" id="UP000432089">
    <property type="component" value="Unassembled WGS sequence"/>
</dbReference>
<feature type="chain" id="PRO_5030796577" evidence="1">
    <location>
        <begin position="24"/>
        <end position="259"/>
    </location>
</feature>
<dbReference type="Pfam" id="PF06764">
    <property type="entry name" value="DUF1223"/>
    <property type="match status" value="1"/>
</dbReference>
<dbReference type="PANTHER" id="PTHR36057:SF1">
    <property type="entry name" value="LIPOPROTEIN LIPID ATTACHMENT SITE-LIKE PROTEIN, PUTATIVE (DUF1223)-RELATED"/>
    <property type="match status" value="1"/>
</dbReference>
<evidence type="ECO:0000313" key="3">
    <source>
        <dbReference type="Proteomes" id="UP000432089"/>
    </source>
</evidence>
<proteinExistence type="predicted"/>
<dbReference type="SUPFAM" id="SSF52833">
    <property type="entry name" value="Thioredoxin-like"/>
    <property type="match status" value="1"/>
</dbReference>
<dbReference type="RefSeq" id="WP_150968386.1">
    <property type="nucleotide sequence ID" value="NZ_VZDO01000003.1"/>
</dbReference>
<accession>A0A7V7TXK5</accession>
<feature type="signal peptide" evidence="1">
    <location>
        <begin position="1"/>
        <end position="23"/>
    </location>
</feature>
<keyword evidence="1" id="KW-0732">Signal</keyword>
<sequence length="259" mass="27090">MFRCLAAALAAVLAFAPSAPALAGEREASSRDVAGVVELFTSQGCASCPPAEGVLANLARDPKLVVLAYHVDYWDYIGWRDTYGSRDNTERQRGYADALRTGSVYTPQVVVNGRRDVAGTRESEIRRAVAESPLADKASPAPTVTLTLAGDRLRVSAEGPAPANTGGPAPLLVLVTFEGWSETAIDRGENQGRTLGSTNAVRSWRVLGMWDGRPLAVDLPANMLSEDGAPVGCAALLQKPTASGGPGPILAAATLLPPR</sequence>
<dbReference type="InterPro" id="IPR036249">
    <property type="entry name" value="Thioredoxin-like_sf"/>
</dbReference>